<feature type="non-terminal residue" evidence="1">
    <location>
        <position position="214"/>
    </location>
</feature>
<dbReference type="Gene3D" id="3.80.10.10">
    <property type="entry name" value="Ribonuclease Inhibitor"/>
    <property type="match status" value="1"/>
</dbReference>
<protein>
    <submittedName>
        <fullName evidence="1">Small GTP-binding protein</fullName>
    </submittedName>
</protein>
<dbReference type="SUPFAM" id="SSF52058">
    <property type="entry name" value="L domain-like"/>
    <property type="match status" value="1"/>
</dbReference>
<sequence>ELHLSKTILQDLSILKMFLNLSILNIRNCHLCTVNGVSSCKYLKEFYITQQTELDLSELAECTSINSISIVNTQTSNFQFLSSLNLTCLSICNTLLKKLPYLNCENLIEVDLSGNPLVTVQQLQGCRQLQRLSINKTKIQFLDEIEFITNNLLLFYLNLSQVQFVDKQEIKLDFINEFLEQNYDEREGAFQEEEEEQEIEYGWATRPDQYNELM</sequence>
<proteinExistence type="predicted"/>
<feature type="non-terminal residue" evidence="1">
    <location>
        <position position="1"/>
    </location>
</feature>
<gene>
    <name evidence="1" type="ORF">TPC1_14134</name>
</gene>
<dbReference type="InterPro" id="IPR032675">
    <property type="entry name" value="LRR_dom_sf"/>
</dbReference>
<organism evidence="1">
    <name type="scientific">Trepomonas sp. PC1</name>
    <dbReference type="NCBI Taxonomy" id="1076344"/>
    <lineage>
        <taxon>Eukaryota</taxon>
        <taxon>Metamonada</taxon>
        <taxon>Diplomonadida</taxon>
        <taxon>Hexamitidae</taxon>
        <taxon>Hexamitinae</taxon>
        <taxon>Trepomonas</taxon>
    </lineage>
</organism>
<dbReference type="AlphaFoldDB" id="A0A146KBA2"/>
<dbReference type="EMBL" id="GDID01003058">
    <property type="protein sequence ID" value="JAP93548.1"/>
    <property type="molecule type" value="Transcribed_RNA"/>
</dbReference>
<reference evidence="1" key="1">
    <citation type="submission" date="2015-07" db="EMBL/GenBank/DDBJ databases">
        <title>Adaptation to a free-living lifestyle via gene acquisitions in the diplomonad Trepomonas sp. PC1.</title>
        <authorList>
            <person name="Xu F."/>
            <person name="Jerlstrom-Hultqvist J."/>
            <person name="Kolisko M."/>
            <person name="Simpson A.G.B."/>
            <person name="Roger A.J."/>
            <person name="Svard S.G."/>
            <person name="Andersson J.O."/>
        </authorList>
    </citation>
    <scope>NUCLEOTIDE SEQUENCE</scope>
    <source>
        <strain evidence="1">PC1</strain>
    </source>
</reference>
<accession>A0A146KBA2</accession>
<name>A0A146KBA2_9EUKA</name>
<evidence type="ECO:0000313" key="1">
    <source>
        <dbReference type="EMBL" id="JAP93548.1"/>
    </source>
</evidence>